<feature type="chain" id="PRO_5039169161" evidence="2">
    <location>
        <begin position="21"/>
        <end position="322"/>
    </location>
</feature>
<dbReference type="SUPFAM" id="SSF53850">
    <property type="entry name" value="Periplasmic binding protein-like II"/>
    <property type="match status" value="1"/>
</dbReference>
<evidence type="ECO:0000313" key="3">
    <source>
        <dbReference type="EMBL" id="PRX12213.1"/>
    </source>
</evidence>
<dbReference type="Pfam" id="PF03401">
    <property type="entry name" value="TctC"/>
    <property type="match status" value="1"/>
</dbReference>
<dbReference type="PANTHER" id="PTHR42928">
    <property type="entry name" value="TRICARBOXYLATE-BINDING PROTEIN"/>
    <property type="match status" value="1"/>
</dbReference>
<comment type="similarity">
    <text evidence="1">Belongs to the UPF0065 (bug) family.</text>
</comment>
<keyword evidence="4" id="KW-1185">Reference proteome</keyword>
<name>A0A2T0JWR0_9ACTN</name>
<reference evidence="3 4" key="1">
    <citation type="submission" date="2018-03" db="EMBL/GenBank/DDBJ databases">
        <title>Genomic Encyclopedia of Archaeal and Bacterial Type Strains, Phase II (KMG-II): from individual species to whole genera.</title>
        <authorList>
            <person name="Goeker M."/>
        </authorList>
    </citation>
    <scope>NUCLEOTIDE SEQUENCE [LARGE SCALE GENOMIC DNA]</scope>
    <source>
        <strain evidence="3 4">DSM 43146</strain>
    </source>
</reference>
<protein>
    <submittedName>
        <fullName evidence="3">Putative tricarboxylic transport membrane protein</fullName>
    </submittedName>
</protein>
<sequence length="322" mass="33317">MRRRTLLAAPLAVLAGGCSAGGCSARTDPALRLMVPNAPGSGYDITARTVATALDVDHVRSGVEVFNLAGGGGTVGLRRLVYERGNGDLMMLMGLGLVGAQHTSPVPVTLDAVTPVARLIEEPEVLVVTGDSPLRDLDDLVRAWRADPDGLAVGGGSAPGGPDHLAAMLIAEAAGVTPRSARYAEFDGGGVLLAAVLSKRVAAAVSSLGEFAGQIDSGQLRVLATTGSERSRGVEAPTLREAGLDVVFANWRGLVAPPGLDETQLRALDDTVAGLRASATWQQAMAGFRWSDAYLPGTDFGAFLRRQDGRVTQILSELGLDT</sequence>
<dbReference type="PANTHER" id="PTHR42928:SF3">
    <property type="entry name" value="UPF0065 PROTEIN YFLP"/>
    <property type="match status" value="1"/>
</dbReference>
<dbReference type="RefSeq" id="WP_106329902.1">
    <property type="nucleotide sequence ID" value="NZ_BOMO01000161.1"/>
</dbReference>
<evidence type="ECO:0000313" key="4">
    <source>
        <dbReference type="Proteomes" id="UP000239415"/>
    </source>
</evidence>
<dbReference type="CDD" id="cd07012">
    <property type="entry name" value="PBP2_Bug_TTT"/>
    <property type="match status" value="1"/>
</dbReference>
<evidence type="ECO:0000256" key="1">
    <source>
        <dbReference type="ARBA" id="ARBA00006987"/>
    </source>
</evidence>
<evidence type="ECO:0000256" key="2">
    <source>
        <dbReference type="SAM" id="SignalP"/>
    </source>
</evidence>
<dbReference type="PROSITE" id="PS51257">
    <property type="entry name" value="PROKAR_LIPOPROTEIN"/>
    <property type="match status" value="1"/>
</dbReference>
<dbReference type="InterPro" id="IPR005064">
    <property type="entry name" value="BUG"/>
</dbReference>
<comment type="caution">
    <text evidence="3">The sequence shown here is derived from an EMBL/GenBank/DDBJ whole genome shotgun (WGS) entry which is preliminary data.</text>
</comment>
<dbReference type="InterPro" id="IPR042100">
    <property type="entry name" value="Bug_dom1"/>
</dbReference>
<dbReference type="Proteomes" id="UP000239415">
    <property type="component" value="Unassembled WGS sequence"/>
</dbReference>
<proteinExistence type="inferred from homology"/>
<dbReference type="EMBL" id="PVMZ01000029">
    <property type="protein sequence ID" value="PRX12213.1"/>
    <property type="molecule type" value="Genomic_DNA"/>
</dbReference>
<organism evidence="3 4">
    <name type="scientific">Actinoplanes italicus</name>
    <dbReference type="NCBI Taxonomy" id="113567"/>
    <lineage>
        <taxon>Bacteria</taxon>
        <taxon>Bacillati</taxon>
        <taxon>Actinomycetota</taxon>
        <taxon>Actinomycetes</taxon>
        <taxon>Micromonosporales</taxon>
        <taxon>Micromonosporaceae</taxon>
        <taxon>Actinoplanes</taxon>
    </lineage>
</organism>
<gene>
    <name evidence="3" type="ORF">CLV67_12970</name>
</gene>
<feature type="signal peptide" evidence="2">
    <location>
        <begin position="1"/>
        <end position="20"/>
    </location>
</feature>
<accession>A0A2T0JWR0</accession>
<keyword evidence="2" id="KW-0732">Signal</keyword>
<dbReference type="Gene3D" id="3.40.190.150">
    <property type="entry name" value="Bordetella uptake gene, domain 1"/>
    <property type="match status" value="1"/>
</dbReference>
<dbReference type="OrthoDB" id="9780943at2"/>
<dbReference type="Gene3D" id="3.40.190.10">
    <property type="entry name" value="Periplasmic binding protein-like II"/>
    <property type="match status" value="1"/>
</dbReference>
<dbReference type="AlphaFoldDB" id="A0A2T0JWR0"/>
<dbReference type="PIRSF" id="PIRSF017082">
    <property type="entry name" value="YflP"/>
    <property type="match status" value="1"/>
</dbReference>